<dbReference type="InterPro" id="IPR000620">
    <property type="entry name" value="EamA_dom"/>
</dbReference>
<evidence type="ECO:0000256" key="1">
    <source>
        <dbReference type="SAM" id="MobiDB-lite"/>
    </source>
</evidence>
<keyword evidence="2" id="KW-1133">Transmembrane helix</keyword>
<dbReference type="PANTHER" id="PTHR22911">
    <property type="entry name" value="ACYL-MALONYL CONDENSING ENZYME-RELATED"/>
    <property type="match status" value="1"/>
</dbReference>
<feature type="transmembrane region" description="Helical" evidence="2">
    <location>
        <begin position="155"/>
        <end position="176"/>
    </location>
</feature>
<feature type="region of interest" description="Disordered" evidence="1">
    <location>
        <begin position="208"/>
        <end position="292"/>
    </location>
</feature>
<gene>
    <name evidence="4" type="ORF">LGLO00237_LOCUS9926</name>
</gene>
<evidence type="ECO:0000256" key="2">
    <source>
        <dbReference type="SAM" id="Phobius"/>
    </source>
</evidence>
<sequence>MGTAFSFPIWTAILAYVFLGERLARIQILGALVMACALVLFIKPGSMFKEHHSESPKSVHVGFVLAISSALSFSAQSVIVKHTGSTNHWLTVEFVTGFVCCVGVVPVYVIVAALDPKQSPGVGVPNPKSDVALLFLLGTMAFGALGLVTSGMQKAPAFAAAVVMCLELPITFVIQLAAFDSKPTPLDWVGMVMVCLTCATLSISSIASSSTRNGDDTNDEAAHTYSVEDGKDDGNHEDEGNDRGDTRDSERVNFMEIPSSVVPVSERSSSNNDSNNDIGMEEIEMKSLVAGS</sequence>
<feature type="transmembrane region" description="Helical" evidence="2">
    <location>
        <begin position="188"/>
        <end position="207"/>
    </location>
</feature>
<feature type="compositionally biased region" description="Basic and acidic residues" evidence="1">
    <location>
        <begin position="220"/>
        <end position="253"/>
    </location>
</feature>
<dbReference type="InterPro" id="IPR037185">
    <property type="entry name" value="EmrE-like"/>
</dbReference>
<evidence type="ECO:0000259" key="3">
    <source>
        <dbReference type="Pfam" id="PF00892"/>
    </source>
</evidence>
<dbReference type="GO" id="GO:0016020">
    <property type="term" value="C:membrane"/>
    <property type="evidence" value="ECO:0007669"/>
    <property type="project" value="InterPro"/>
</dbReference>
<feature type="compositionally biased region" description="Low complexity" evidence="1">
    <location>
        <begin position="258"/>
        <end position="277"/>
    </location>
</feature>
<dbReference type="PANTHER" id="PTHR22911:SF137">
    <property type="entry name" value="SOLUTE CARRIER FAMILY 35 MEMBER G2-RELATED"/>
    <property type="match status" value="1"/>
</dbReference>
<proteinExistence type="predicted"/>
<accession>A0A7S3YQ08</accession>
<feature type="transmembrane region" description="Helical" evidence="2">
    <location>
        <begin position="62"/>
        <end position="80"/>
    </location>
</feature>
<feature type="transmembrane region" description="Helical" evidence="2">
    <location>
        <begin position="92"/>
        <end position="111"/>
    </location>
</feature>
<dbReference type="Pfam" id="PF00892">
    <property type="entry name" value="EamA"/>
    <property type="match status" value="1"/>
</dbReference>
<feature type="domain" description="EamA" evidence="3">
    <location>
        <begin position="62"/>
        <end position="201"/>
    </location>
</feature>
<feature type="transmembrane region" description="Helical" evidence="2">
    <location>
        <begin position="23"/>
        <end position="42"/>
    </location>
</feature>
<name>A0A7S3YQ08_9EUKA</name>
<dbReference type="SUPFAM" id="SSF103481">
    <property type="entry name" value="Multidrug resistance efflux transporter EmrE"/>
    <property type="match status" value="2"/>
</dbReference>
<dbReference type="AlphaFoldDB" id="A0A7S3YQ08"/>
<dbReference type="EMBL" id="HBIV01013513">
    <property type="protein sequence ID" value="CAE0658354.1"/>
    <property type="molecule type" value="Transcribed_RNA"/>
</dbReference>
<organism evidence="4">
    <name type="scientific">Lotharella globosa</name>
    <dbReference type="NCBI Taxonomy" id="91324"/>
    <lineage>
        <taxon>Eukaryota</taxon>
        <taxon>Sar</taxon>
        <taxon>Rhizaria</taxon>
        <taxon>Cercozoa</taxon>
        <taxon>Chlorarachniophyceae</taxon>
        <taxon>Lotharella</taxon>
    </lineage>
</organism>
<reference evidence="4" key="1">
    <citation type="submission" date="2021-01" db="EMBL/GenBank/DDBJ databases">
        <authorList>
            <person name="Corre E."/>
            <person name="Pelletier E."/>
            <person name="Niang G."/>
            <person name="Scheremetjew M."/>
            <person name="Finn R."/>
            <person name="Kale V."/>
            <person name="Holt S."/>
            <person name="Cochrane G."/>
            <person name="Meng A."/>
            <person name="Brown T."/>
            <person name="Cohen L."/>
        </authorList>
    </citation>
    <scope>NUCLEOTIDE SEQUENCE</scope>
    <source>
        <strain evidence="4">CCCM811</strain>
    </source>
</reference>
<feature type="transmembrane region" description="Helical" evidence="2">
    <location>
        <begin position="131"/>
        <end position="148"/>
    </location>
</feature>
<protein>
    <recommendedName>
        <fullName evidence="3">EamA domain-containing protein</fullName>
    </recommendedName>
</protein>
<keyword evidence="2" id="KW-0812">Transmembrane</keyword>
<keyword evidence="2" id="KW-0472">Membrane</keyword>
<evidence type="ECO:0000313" key="4">
    <source>
        <dbReference type="EMBL" id="CAE0658354.1"/>
    </source>
</evidence>